<evidence type="ECO:0000313" key="1">
    <source>
        <dbReference type="EMBL" id="KUI59121.1"/>
    </source>
</evidence>
<proteinExistence type="predicted"/>
<organism evidence="1 2">
    <name type="scientific">Cytospora mali</name>
    <name type="common">Apple Valsa canker fungus</name>
    <name type="synonym">Valsa mali</name>
    <dbReference type="NCBI Taxonomy" id="578113"/>
    <lineage>
        <taxon>Eukaryota</taxon>
        <taxon>Fungi</taxon>
        <taxon>Dikarya</taxon>
        <taxon>Ascomycota</taxon>
        <taxon>Pezizomycotina</taxon>
        <taxon>Sordariomycetes</taxon>
        <taxon>Sordariomycetidae</taxon>
        <taxon>Diaporthales</taxon>
        <taxon>Cytosporaceae</taxon>
        <taxon>Cytospora</taxon>
    </lineage>
</organism>
<keyword evidence="2" id="KW-1185">Reference proteome</keyword>
<evidence type="ECO:0000313" key="2">
    <source>
        <dbReference type="Proteomes" id="UP000078576"/>
    </source>
</evidence>
<name>A0A194V5K9_CYTMA</name>
<dbReference type="EMBL" id="KN714725">
    <property type="protein sequence ID" value="KUI59121.1"/>
    <property type="molecule type" value="Genomic_DNA"/>
</dbReference>
<sequence>MDMPKRDDINSPGRKIAVMTASAFIEDESRDEATAIRALRLLSSWAILLPSRYCLISCQCPVNGSSTILALSKPVPTRPLEDKGVGKEELLGIGPPVSCLTSSSASPASIRILIALSIQFSVSISRMLLFSTSCAFFISSVDFLYTCGWPAWLELLKVLPCPPIVVPFPVPVRPSGGPPPPPLPEEFSLRRRDMLSKASKPAMLLTSLSTVMTSLWFSETACSVHANCTCSSITGMTSGWAQCDRHVCIRWSYCFRSSTQWMLGSKLSRTRMVVVLSGMLCVMDRKSYGVRGSEGKDRMMLSLAWCRSQNMDSTVVLRMYCSVQPVQVQVLAGPQVRPPVADHLSDPALEQVRRLPPRPPVAVDVEGLVILEGPVEQLVAVPLVADDTLGDVLVARVTVRLFCRLNGAGIVLVLGKDGVLLVL</sequence>
<gene>
    <name evidence="1" type="ORF">VP1G_11047</name>
</gene>
<dbReference type="AlphaFoldDB" id="A0A194V5K9"/>
<dbReference type="Proteomes" id="UP000078576">
    <property type="component" value="Unassembled WGS sequence"/>
</dbReference>
<protein>
    <submittedName>
        <fullName evidence="1">Uncharacterized protein</fullName>
    </submittedName>
</protein>
<reference evidence="2" key="1">
    <citation type="submission" date="2014-12" db="EMBL/GenBank/DDBJ databases">
        <title>Genome Sequence of Valsa Canker Pathogens Uncovers a Specific Adaption of Colonization on Woody Bark.</title>
        <authorList>
            <person name="Yin Z."/>
            <person name="Liu H."/>
            <person name="Gao X."/>
            <person name="Li Z."/>
            <person name="Song N."/>
            <person name="Ke X."/>
            <person name="Dai Q."/>
            <person name="Wu Y."/>
            <person name="Sun Y."/>
            <person name="Xu J.-R."/>
            <person name="Kang Z.K."/>
            <person name="Wang L."/>
            <person name="Huang L."/>
        </authorList>
    </citation>
    <scope>NUCLEOTIDE SEQUENCE [LARGE SCALE GENOMIC DNA]</scope>
    <source>
        <strain evidence="2">SXYL134</strain>
    </source>
</reference>
<accession>A0A194V5K9</accession>